<dbReference type="EMBL" id="CAKLBY020000035">
    <property type="protein sequence ID" value="CAK7908719.1"/>
    <property type="molecule type" value="Genomic_DNA"/>
</dbReference>
<name>A0AAV1T992_9STRA</name>
<dbReference type="SUPFAM" id="SSF54001">
    <property type="entry name" value="Cysteine proteinases"/>
    <property type="match status" value="1"/>
</dbReference>
<evidence type="ECO:0000313" key="2">
    <source>
        <dbReference type="Proteomes" id="UP001162060"/>
    </source>
</evidence>
<evidence type="ECO:0000313" key="1">
    <source>
        <dbReference type="EMBL" id="CAK7908719.1"/>
    </source>
</evidence>
<dbReference type="AlphaFoldDB" id="A0AAV1T992"/>
<evidence type="ECO:0008006" key="3">
    <source>
        <dbReference type="Google" id="ProtNLM"/>
    </source>
</evidence>
<reference evidence="1" key="1">
    <citation type="submission" date="2024-01" db="EMBL/GenBank/DDBJ databases">
        <authorList>
            <person name="Webb A."/>
        </authorList>
    </citation>
    <scope>NUCLEOTIDE SEQUENCE</scope>
    <source>
        <strain evidence="1">Pm1</strain>
    </source>
</reference>
<proteinExistence type="predicted"/>
<sequence length="96" mass="10480">MDVNSIDPSLALGFLCENRADYEDFERRVRILHDEVKASGDMCPFSVANCRPDYTGSGGDLLIPDCLSGDDMNEDELASANGVVSGEDDDDEYVLL</sequence>
<comment type="caution">
    <text evidence="1">The sequence shown here is derived from an EMBL/GenBank/DDBJ whole genome shotgun (WGS) entry which is preliminary data.</text>
</comment>
<accession>A0AAV1T992</accession>
<organism evidence="1 2">
    <name type="scientific">Peronospora matthiolae</name>
    <dbReference type="NCBI Taxonomy" id="2874970"/>
    <lineage>
        <taxon>Eukaryota</taxon>
        <taxon>Sar</taxon>
        <taxon>Stramenopiles</taxon>
        <taxon>Oomycota</taxon>
        <taxon>Peronosporomycetes</taxon>
        <taxon>Peronosporales</taxon>
        <taxon>Peronosporaceae</taxon>
        <taxon>Peronospora</taxon>
    </lineage>
</organism>
<protein>
    <recommendedName>
        <fullName evidence="3">Cysteine protease</fullName>
    </recommendedName>
</protein>
<gene>
    <name evidence="1" type="ORF">PM001_LOCUS3785</name>
</gene>
<dbReference type="Proteomes" id="UP001162060">
    <property type="component" value="Unassembled WGS sequence"/>
</dbReference>
<dbReference type="InterPro" id="IPR038765">
    <property type="entry name" value="Papain-like_cys_pep_sf"/>
</dbReference>